<dbReference type="EMBL" id="JXXR01000008">
    <property type="protein sequence ID" value="KJY74974.1"/>
    <property type="molecule type" value="Genomic_DNA"/>
</dbReference>
<dbReference type="GO" id="GO:0006355">
    <property type="term" value="P:regulation of DNA-templated transcription"/>
    <property type="evidence" value="ECO:0007669"/>
    <property type="project" value="InterPro"/>
</dbReference>
<dbReference type="CDD" id="cd00383">
    <property type="entry name" value="trans_reg_C"/>
    <property type="match status" value="1"/>
</dbReference>
<dbReference type="InterPro" id="IPR016032">
    <property type="entry name" value="Sig_transdc_resp-reg_C-effctor"/>
</dbReference>
<dbReference type="Gene3D" id="1.10.10.10">
    <property type="entry name" value="Winged helix-like DNA-binding domain superfamily/Winged helix DNA-binding domain"/>
    <property type="match status" value="1"/>
</dbReference>
<dbReference type="AlphaFoldDB" id="A0A837G7T2"/>
<dbReference type="InterPro" id="IPR036388">
    <property type="entry name" value="WH-like_DNA-bd_sf"/>
</dbReference>
<dbReference type="PROSITE" id="PS51755">
    <property type="entry name" value="OMPR_PHOB"/>
    <property type="match status" value="1"/>
</dbReference>
<dbReference type="Pfam" id="PF00486">
    <property type="entry name" value="Trans_reg_C"/>
    <property type="match status" value="1"/>
</dbReference>
<reference evidence="2" key="1">
    <citation type="journal article" date="2015" name="BMC Genomics">
        <title>Genome mining reveals unlocked bioactive potential of marine Gram-negative bacteria.</title>
        <authorList>
            <person name="Machado H."/>
            <person name="Sonnenschein E.C."/>
            <person name="Melchiorsen J."/>
            <person name="Gram L."/>
        </authorList>
    </citation>
    <scope>NUCLEOTIDE SEQUENCE</scope>
    <source>
        <strain evidence="2">S2052</strain>
    </source>
</reference>
<dbReference type="SMART" id="SM00862">
    <property type="entry name" value="Trans_reg_C"/>
    <property type="match status" value="1"/>
</dbReference>
<proteinExistence type="predicted"/>
<organism evidence="2">
    <name type="scientific">Vibrio coralliilyticus</name>
    <dbReference type="NCBI Taxonomy" id="190893"/>
    <lineage>
        <taxon>Bacteria</taxon>
        <taxon>Pseudomonadati</taxon>
        <taxon>Pseudomonadota</taxon>
        <taxon>Gammaproteobacteria</taxon>
        <taxon>Vibrionales</taxon>
        <taxon>Vibrionaceae</taxon>
        <taxon>Vibrio</taxon>
    </lineage>
</organism>
<dbReference type="GO" id="GO:0003677">
    <property type="term" value="F:DNA binding"/>
    <property type="evidence" value="ECO:0007669"/>
    <property type="project" value="UniProtKB-UniRule"/>
</dbReference>
<dbReference type="SUPFAM" id="SSF46894">
    <property type="entry name" value="C-terminal effector domain of the bipartite response regulators"/>
    <property type="match status" value="1"/>
</dbReference>
<comment type="caution">
    <text evidence="2">The sequence shown here is derived from an EMBL/GenBank/DDBJ whole genome shotgun (WGS) entry which is preliminary data.</text>
</comment>
<evidence type="ECO:0000256" key="1">
    <source>
        <dbReference type="ARBA" id="ARBA00023125"/>
    </source>
</evidence>
<keyword evidence="1" id="KW-0238">DNA-binding</keyword>
<dbReference type="GO" id="GO:0000160">
    <property type="term" value="P:phosphorelay signal transduction system"/>
    <property type="evidence" value="ECO:0007669"/>
    <property type="project" value="InterPro"/>
</dbReference>
<name>A0A837G7T2_9VIBR</name>
<sequence length="287" mass="31977">MNPASNSADCPWRLVPLARQQLVHVKTQKEKRLKGPECKVLEILIQHVGKVVDKDTILAEAWAGRVVSDASLTQSIAQLRLALGDNGKEQKCIKTIPNKGYLLFENIVALCADTDNENTPKAPVDENRPNELGDGAVSPAHSFLTDPRSSNRPSFTVGERMLQAVKVVGAIGSLIVTAIHTLALIDAWTKPLQVNLNEWVESQQGEVTYVYINNESSFRLFEFILTNNAFSTRSSLSKVFISATPQNYYVACVYTPSYSNDLRVKNLSFDLEESHYFIEETMDELCQ</sequence>
<evidence type="ECO:0000313" key="2">
    <source>
        <dbReference type="EMBL" id="KJY74974.1"/>
    </source>
</evidence>
<dbReference type="InterPro" id="IPR001867">
    <property type="entry name" value="OmpR/PhoB-type_DNA-bd"/>
</dbReference>
<dbReference type="RefSeq" id="WP_045985574.1">
    <property type="nucleotide sequence ID" value="NZ_CP063053.1"/>
</dbReference>
<protein>
    <submittedName>
        <fullName evidence="2">Uncharacterized protein</fullName>
    </submittedName>
</protein>
<gene>
    <name evidence="2" type="ORF">TW71_08590</name>
</gene>
<accession>A0A837G7T2</accession>